<accession>A0ABN7SE98</accession>
<name>A0ABN7SE98_OIKDI</name>
<keyword evidence="2" id="KW-0472">Membrane</keyword>
<sequence length="150" mass="16341">MRNLPVFFFLLQTFVLADKLEIREEELKTESPNTDAEILTSTENESAEIVASTLSITTTTAIVFFIPGCIIGFFVVYGSQCPEEKLEGPIGYAVLGGIGFVLALLLLIGSMTNCGQTNEKKEQDNYSSSLDETIGEDEPSDPYATSVVKI</sequence>
<proteinExistence type="predicted"/>
<feature type="transmembrane region" description="Helical" evidence="2">
    <location>
        <begin position="49"/>
        <end position="78"/>
    </location>
</feature>
<gene>
    <name evidence="4" type="ORF">OKIOD_LOCUS5846</name>
</gene>
<keyword evidence="3" id="KW-0732">Signal</keyword>
<evidence type="ECO:0000256" key="2">
    <source>
        <dbReference type="SAM" id="Phobius"/>
    </source>
</evidence>
<organism evidence="4 5">
    <name type="scientific">Oikopleura dioica</name>
    <name type="common">Tunicate</name>
    <dbReference type="NCBI Taxonomy" id="34765"/>
    <lineage>
        <taxon>Eukaryota</taxon>
        <taxon>Metazoa</taxon>
        <taxon>Chordata</taxon>
        <taxon>Tunicata</taxon>
        <taxon>Appendicularia</taxon>
        <taxon>Copelata</taxon>
        <taxon>Oikopleuridae</taxon>
        <taxon>Oikopleura</taxon>
    </lineage>
</organism>
<keyword evidence="2" id="KW-1133">Transmembrane helix</keyword>
<evidence type="ECO:0000256" key="1">
    <source>
        <dbReference type="SAM" id="MobiDB-lite"/>
    </source>
</evidence>
<dbReference type="EMBL" id="OU015569">
    <property type="protein sequence ID" value="CAG5095675.1"/>
    <property type="molecule type" value="Genomic_DNA"/>
</dbReference>
<evidence type="ECO:0000313" key="4">
    <source>
        <dbReference type="EMBL" id="CAG5095675.1"/>
    </source>
</evidence>
<protein>
    <submittedName>
        <fullName evidence="4">Oidioi.mRNA.OKI2018_I69.XSR.g14288.t1.cds</fullName>
    </submittedName>
</protein>
<keyword evidence="5" id="KW-1185">Reference proteome</keyword>
<evidence type="ECO:0000256" key="3">
    <source>
        <dbReference type="SAM" id="SignalP"/>
    </source>
</evidence>
<keyword evidence="2" id="KW-0812">Transmembrane</keyword>
<feature type="region of interest" description="Disordered" evidence="1">
    <location>
        <begin position="118"/>
        <end position="150"/>
    </location>
</feature>
<feature type="signal peptide" evidence="3">
    <location>
        <begin position="1"/>
        <end position="17"/>
    </location>
</feature>
<feature type="transmembrane region" description="Helical" evidence="2">
    <location>
        <begin position="90"/>
        <end position="111"/>
    </location>
</feature>
<reference evidence="4 5" key="1">
    <citation type="submission" date="2021-04" db="EMBL/GenBank/DDBJ databases">
        <authorList>
            <person name="Bliznina A."/>
        </authorList>
    </citation>
    <scope>NUCLEOTIDE SEQUENCE [LARGE SCALE GENOMIC DNA]</scope>
</reference>
<dbReference type="Proteomes" id="UP001158576">
    <property type="component" value="Chromosome XSR"/>
</dbReference>
<feature type="chain" id="PRO_5045469460" evidence="3">
    <location>
        <begin position="18"/>
        <end position="150"/>
    </location>
</feature>
<evidence type="ECO:0000313" key="5">
    <source>
        <dbReference type="Proteomes" id="UP001158576"/>
    </source>
</evidence>